<organism evidence="3 4">
    <name type="scientific">Folsomia candida</name>
    <name type="common">Springtail</name>
    <dbReference type="NCBI Taxonomy" id="158441"/>
    <lineage>
        <taxon>Eukaryota</taxon>
        <taxon>Metazoa</taxon>
        <taxon>Ecdysozoa</taxon>
        <taxon>Arthropoda</taxon>
        <taxon>Hexapoda</taxon>
        <taxon>Collembola</taxon>
        <taxon>Entomobryomorpha</taxon>
        <taxon>Isotomoidea</taxon>
        <taxon>Isotomidae</taxon>
        <taxon>Proisotominae</taxon>
        <taxon>Folsomia</taxon>
    </lineage>
</organism>
<feature type="transmembrane region" description="Helical" evidence="1">
    <location>
        <begin position="542"/>
        <end position="562"/>
    </location>
</feature>
<sequence>MSSLLSLLNLISPQILSCVIRIKYFDTQAQISPFFETPKMPLNSYMIFSPTYFPPSLDITSPLTTSFRSHARERCALNFIFSNHISKFIQYFERNREYYHGQNFAAFIQTYSSPAKFIFTTSDLIPKAGMMPTNLFFTLAVKRADTYTFHTLYHCSYCTFPGVPIDFLPPEKFPVSLHTFKKSWAPISFRVKRFAQKIQSRYNISCSSSMAASFQFACHWRDRYLDTLSHMVNITFTTAKSKGAKSFGNIILNRARLRDGFNKFANIEFANLDFIYCDFYDSSTDMALIPWTSPYEGDVYVGLLIVFIAIIVLFIIQRVSTLSQHKGLPVSDRVWGVTYIFLRQSSDSVQQADKGLYLALLFAMLCLQSNYENYFTANLTVPAKSVVFSTYREFVENGYKLVITSGGEFRAHVEHDFRLENVSSSFNRTIATRGISWEAIGQEKFAQHVESGLGPAIIHIIQMVLLHWRRDCYTGKHLGTKKIWVDEFPPGYFSQLAKISERLRETGFFLVWRDWYSFGVTFSKVAYYSIRGEDSQITFANLIPGFAVWAVGCGGSIVLFLMRESNRARGSFLGLFYNPRGWTFYILRNPGLK</sequence>
<protein>
    <recommendedName>
        <fullName evidence="5">Ionotropic glutamate receptor C-terminal domain-containing protein</fullName>
    </recommendedName>
</protein>
<comment type="caution">
    <text evidence="3">The sequence shown here is derived from an EMBL/GenBank/DDBJ whole genome shotgun (WGS) entry which is preliminary data.</text>
</comment>
<keyword evidence="1" id="KW-0472">Membrane</keyword>
<evidence type="ECO:0000313" key="3">
    <source>
        <dbReference type="EMBL" id="OXA47518.1"/>
    </source>
</evidence>
<keyword evidence="4" id="KW-1185">Reference proteome</keyword>
<evidence type="ECO:0000256" key="2">
    <source>
        <dbReference type="SAM" id="SignalP"/>
    </source>
</evidence>
<dbReference type="Proteomes" id="UP000198287">
    <property type="component" value="Unassembled WGS sequence"/>
</dbReference>
<feature type="transmembrane region" description="Helical" evidence="1">
    <location>
        <begin position="299"/>
        <end position="316"/>
    </location>
</feature>
<feature type="signal peptide" evidence="2">
    <location>
        <begin position="1"/>
        <end position="17"/>
    </location>
</feature>
<name>A0A226DR85_FOLCA</name>
<feature type="chain" id="PRO_5011991077" description="Ionotropic glutamate receptor C-terminal domain-containing protein" evidence="2">
    <location>
        <begin position="18"/>
        <end position="593"/>
    </location>
</feature>
<accession>A0A226DR85</accession>
<proteinExistence type="predicted"/>
<evidence type="ECO:0000313" key="4">
    <source>
        <dbReference type="Proteomes" id="UP000198287"/>
    </source>
</evidence>
<gene>
    <name evidence="3" type="ORF">Fcan01_17584</name>
</gene>
<feature type="transmembrane region" description="Helical" evidence="1">
    <location>
        <begin position="508"/>
        <end position="530"/>
    </location>
</feature>
<keyword evidence="1" id="KW-1133">Transmembrane helix</keyword>
<dbReference type="AlphaFoldDB" id="A0A226DR85"/>
<keyword evidence="1" id="KW-0812">Transmembrane</keyword>
<dbReference type="EMBL" id="LNIX01000013">
    <property type="protein sequence ID" value="OXA47518.1"/>
    <property type="molecule type" value="Genomic_DNA"/>
</dbReference>
<keyword evidence="2" id="KW-0732">Signal</keyword>
<reference evidence="3 4" key="1">
    <citation type="submission" date="2015-12" db="EMBL/GenBank/DDBJ databases">
        <title>The genome of Folsomia candida.</title>
        <authorList>
            <person name="Faddeeva A."/>
            <person name="Derks M.F."/>
            <person name="Anvar Y."/>
            <person name="Smit S."/>
            <person name="Van Straalen N."/>
            <person name="Roelofs D."/>
        </authorList>
    </citation>
    <scope>NUCLEOTIDE SEQUENCE [LARGE SCALE GENOMIC DNA]</scope>
    <source>
        <strain evidence="3 4">VU population</strain>
        <tissue evidence="3">Whole body</tissue>
    </source>
</reference>
<evidence type="ECO:0008006" key="5">
    <source>
        <dbReference type="Google" id="ProtNLM"/>
    </source>
</evidence>
<evidence type="ECO:0000256" key="1">
    <source>
        <dbReference type="SAM" id="Phobius"/>
    </source>
</evidence>